<evidence type="ECO:0000313" key="1">
    <source>
        <dbReference type="EMBL" id="KAI8526315.1"/>
    </source>
</evidence>
<organism evidence="1 2">
    <name type="scientific">Rhododendron molle</name>
    <name type="common">Chinese azalea</name>
    <name type="synonym">Azalea mollis</name>
    <dbReference type="NCBI Taxonomy" id="49168"/>
    <lineage>
        <taxon>Eukaryota</taxon>
        <taxon>Viridiplantae</taxon>
        <taxon>Streptophyta</taxon>
        <taxon>Embryophyta</taxon>
        <taxon>Tracheophyta</taxon>
        <taxon>Spermatophyta</taxon>
        <taxon>Magnoliopsida</taxon>
        <taxon>eudicotyledons</taxon>
        <taxon>Gunneridae</taxon>
        <taxon>Pentapetalae</taxon>
        <taxon>asterids</taxon>
        <taxon>Ericales</taxon>
        <taxon>Ericaceae</taxon>
        <taxon>Ericoideae</taxon>
        <taxon>Rhodoreae</taxon>
        <taxon>Rhododendron</taxon>
    </lineage>
</organism>
<dbReference type="Proteomes" id="UP001062846">
    <property type="component" value="Chromosome 13"/>
</dbReference>
<evidence type="ECO:0000313" key="2">
    <source>
        <dbReference type="Proteomes" id="UP001062846"/>
    </source>
</evidence>
<proteinExistence type="predicted"/>
<comment type="caution">
    <text evidence="1">The sequence shown here is derived from an EMBL/GenBank/DDBJ whole genome shotgun (WGS) entry which is preliminary data.</text>
</comment>
<protein>
    <submittedName>
        <fullName evidence="1">Uncharacterized protein</fullName>
    </submittedName>
</protein>
<sequence length="82" mass="9211">MFVLSFLFPFEVQEHGSALEDLGESKRQFNGEMEQGNIRVFCKCMNIARGSSSIVDFGASQGNELQIICSDSSIKKFKFDHV</sequence>
<accession>A0ACC0LC66</accession>
<dbReference type="EMBL" id="CM046400">
    <property type="protein sequence ID" value="KAI8526315.1"/>
    <property type="molecule type" value="Genomic_DNA"/>
</dbReference>
<gene>
    <name evidence="1" type="ORF">RHMOL_Rhmol13G0298600</name>
</gene>
<keyword evidence="2" id="KW-1185">Reference proteome</keyword>
<reference evidence="1" key="1">
    <citation type="submission" date="2022-02" db="EMBL/GenBank/DDBJ databases">
        <title>Plant Genome Project.</title>
        <authorList>
            <person name="Zhang R.-G."/>
        </authorList>
    </citation>
    <scope>NUCLEOTIDE SEQUENCE</scope>
    <source>
        <strain evidence="1">AT1</strain>
    </source>
</reference>
<name>A0ACC0LC66_RHOML</name>